<dbReference type="Pfam" id="PF00155">
    <property type="entry name" value="Aminotran_1_2"/>
    <property type="match status" value="1"/>
</dbReference>
<dbReference type="AlphaFoldDB" id="G2RE97"/>
<feature type="compositionally biased region" description="Basic and acidic residues" evidence="1">
    <location>
        <begin position="15"/>
        <end position="28"/>
    </location>
</feature>
<evidence type="ECO:0000259" key="2">
    <source>
        <dbReference type="Pfam" id="PF00155"/>
    </source>
</evidence>
<dbReference type="GO" id="GO:0047536">
    <property type="term" value="F:2-aminoadipate transaminase activity"/>
    <property type="evidence" value="ECO:0007669"/>
    <property type="project" value="TreeGrafter"/>
</dbReference>
<dbReference type="InterPro" id="IPR015424">
    <property type="entry name" value="PyrdxlP-dep_Trfase"/>
</dbReference>
<dbReference type="InterPro" id="IPR015422">
    <property type="entry name" value="PyrdxlP-dep_Trfase_small"/>
</dbReference>
<protein>
    <recommendedName>
        <fullName evidence="2">Aminotransferase class I/classII large domain-containing protein</fullName>
    </recommendedName>
</protein>
<dbReference type="EMBL" id="CP003013">
    <property type="protein sequence ID" value="AEO70926.1"/>
    <property type="molecule type" value="Genomic_DNA"/>
</dbReference>
<dbReference type="Gene3D" id="3.40.640.10">
    <property type="entry name" value="Type I PLP-dependent aspartate aminotransferase-like (Major domain)"/>
    <property type="match status" value="1"/>
</dbReference>
<dbReference type="InterPro" id="IPR004839">
    <property type="entry name" value="Aminotransferase_I/II_large"/>
</dbReference>
<keyword evidence="4" id="KW-1185">Reference proteome</keyword>
<gene>
    <name evidence="3" type="ORF">THITE_2056168</name>
</gene>
<dbReference type="Proteomes" id="UP000008181">
    <property type="component" value="Chromosome 5"/>
</dbReference>
<dbReference type="OrthoDB" id="7042322at2759"/>
<sequence length="508" mass="54702">MTTLNTTTTTTKPGDTTRKNENENETPSKPKHLINLLRGWPSPHLLPAAQLQAAAARVLSDPAVAVPALQYAPDEGYGPLREELARWLGALYNRGFVPAPIRPEDIAITGGASQALACVLQSFADPAYTRAVWMAAPCYFLACPIFEDAGFRGRLRAVPEDDGGIDLDALERGLREEGEKPWEGRAFKSPAPYRKLYRHIIYLVATSANPSGKTLSLARRRRLVHLAREHDALVISDDVYDLLQWPVTASLADPDPPSSSSPLPLPPLLPLLSQIDAALPPSRHNPPGSRRFPHAISNGSFSKLVGPGVRTGWIHSGSGGSGSASSSGSLGAFTLGFSQTGSNRSGGAASQFAAAVVHQMMAAGELEAHLRDVVRPALRRRHALVVRELVEGEDWVDLGVKVGSGNGVFGGYFVWLTLPAGVDAAAVAERAREENLIVAPGRLFEVSGDEEAARFPRHIRLCFSWEEEENLVKGVRRLGRVLRRMLEGSEGGQPPGSQRVEASAGEFK</sequence>
<feature type="domain" description="Aminotransferase class I/classII large" evidence="2">
    <location>
        <begin position="69"/>
        <end position="472"/>
    </location>
</feature>
<proteinExistence type="predicted"/>
<dbReference type="SUPFAM" id="SSF53383">
    <property type="entry name" value="PLP-dependent transferases"/>
    <property type="match status" value="1"/>
</dbReference>
<dbReference type="eggNOG" id="KOG0634">
    <property type="taxonomic scope" value="Eukaryota"/>
</dbReference>
<evidence type="ECO:0000313" key="3">
    <source>
        <dbReference type="EMBL" id="AEO70926.1"/>
    </source>
</evidence>
<dbReference type="RefSeq" id="XP_003657262.1">
    <property type="nucleotide sequence ID" value="XM_003657214.1"/>
</dbReference>
<reference evidence="3 4" key="1">
    <citation type="journal article" date="2011" name="Nat. Biotechnol.">
        <title>Comparative genomic analysis of the thermophilic biomass-degrading fungi Myceliophthora thermophila and Thielavia terrestris.</title>
        <authorList>
            <person name="Berka R.M."/>
            <person name="Grigoriev I.V."/>
            <person name="Otillar R."/>
            <person name="Salamov A."/>
            <person name="Grimwood J."/>
            <person name="Reid I."/>
            <person name="Ishmael N."/>
            <person name="John T."/>
            <person name="Darmond C."/>
            <person name="Moisan M.-C."/>
            <person name="Henrissat B."/>
            <person name="Coutinho P.M."/>
            <person name="Lombard V."/>
            <person name="Natvig D.O."/>
            <person name="Lindquist E."/>
            <person name="Schmutz J."/>
            <person name="Lucas S."/>
            <person name="Harris P."/>
            <person name="Powlowski J."/>
            <person name="Bellemare A."/>
            <person name="Taylor D."/>
            <person name="Butler G."/>
            <person name="de Vries R.P."/>
            <person name="Allijn I.E."/>
            <person name="van den Brink J."/>
            <person name="Ushinsky S."/>
            <person name="Storms R."/>
            <person name="Powell A.J."/>
            <person name="Paulsen I.T."/>
            <person name="Elbourne L.D.H."/>
            <person name="Baker S.E."/>
            <person name="Magnuson J."/>
            <person name="LaBoissiere S."/>
            <person name="Clutterbuck A.J."/>
            <person name="Martinez D."/>
            <person name="Wogulis M."/>
            <person name="de Leon A.L."/>
            <person name="Rey M.W."/>
            <person name="Tsang A."/>
        </authorList>
    </citation>
    <scope>NUCLEOTIDE SEQUENCE [LARGE SCALE GENOMIC DNA]</scope>
    <source>
        <strain evidence="4">ATCC 38088 / NRRL 8126</strain>
    </source>
</reference>
<accession>G2RE97</accession>
<dbReference type="STRING" id="578455.G2RE97"/>
<evidence type="ECO:0000313" key="4">
    <source>
        <dbReference type="Proteomes" id="UP000008181"/>
    </source>
</evidence>
<dbReference type="Gene3D" id="3.90.1150.10">
    <property type="entry name" value="Aspartate Aminotransferase, domain 1"/>
    <property type="match status" value="1"/>
</dbReference>
<feature type="compositionally biased region" description="Low complexity" evidence="1">
    <location>
        <begin position="1"/>
        <end position="14"/>
    </location>
</feature>
<organism evidence="3 4">
    <name type="scientific">Thermothielavioides terrestris (strain ATCC 38088 / NRRL 8126)</name>
    <name type="common">Thielavia terrestris</name>
    <dbReference type="NCBI Taxonomy" id="578455"/>
    <lineage>
        <taxon>Eukaryota</taxon>
        <taxon>Fungi</taxon>
        <taxon>Dikarya</taxon>
        <taxon>Ascomycota</taxon>
        <taxon>Pezizomycotina</taxon>
        <taxon>Sordariomycetes</taxon>
        <taxon>Sordariomycetidae</taxon>
        <taxon>Sordariales</taxon>
        <taxon>Chaetomiaceae</taxon>
        <taxon>Thermothielavioides</taxon>
        <taxon>Thermothielavioides terrestris</taxon>
    </lineage>
</organism>
<dbReference type="PANTHER" id="PTHR42858">
    <property type="entry name" value="AMINOTRANSFERASE"/>
    <property type="match status" value="1"/>
</dbReference>
<dbReference type="HOGENOM" id="CLU_017584_0_6_1"/>
<dbReference type="GeneID" id="11522490"/>
<feature type="region of interest" description="Disordered" evidence="1">
    <location>
        <begin position="487"/>
        <end position="508"/>
    </location>
</feature>
<dbReference type="KEGG" id="ttt:THITE_2056168"/>
<dbReference type="GO" id="GO:0030170">
    <property type="term" value="F:pyridoxal phosphate binding"/>
    <property type="evidence" value="ECO:0007669"/>
    <property type="project" value="InterPro"/>
</dbReference>
<feature type="region of interest" description="Disordered" evidence="1">
    <location>
        <begin position="1"/>
        <end position="29"/>
    </location>
</feature>
<dbReference type="PANTHER" id="PTHR42858:SF1">
    <property type="entry name" value="LD15494P"/>
    <property type="match status" value="1"/>
</dbReference>
<name>G2RE97_THETT</name>
<evidence type="ECO:0000256" key="1">
    <source>
        <dbReference type="SAM" id="MobiDB-lite"/>
    </source>
</evidence>
<dbReference type="InterPro" id="IPR015421">
    <property type="entry name" value="PyrdxlP-dep_Trfase_major"/>
</dbReference>
<dbReference type="CDD" id="cd00609">
    <property type="entry name" value="AAT_like"/>
    <property type="match status" value="1"/>
</dbReference>